<dbReference type="InterPro" id="IPR000160">
    <property type="entry name" value="GGDEF_dom"/>
</dbReference>
<dbReference type="SMART" id="SM00448">
    <property type="entry name" value="REC"/>
    <property type="match status" value="1"/>
</dbReference>
<dbReference type="GO" id="GO:0000160">
    <property type="term" value="P:phosphorelay signal transduction system"/>
    <property type="evidence" value="ECO:0007669"/>
    <property type="project" value="InterPro"/>
</dbReference>
<comment type="caution">
    <text evidence="1">Lacks conserved residue(s) required for the propagation of feature annotation.</text>
</comment>
<organism evidence="5 6">
    <name type="scientific">Leptolyngbya cf. ectocarpi LEGE 11479</name>
    <dbReference type="NCBI Taxonomy" id="1828722"/>
    <lineage>
        <taxon>Bacteria</taxon>
        <taxon>Bacillati</taxon>
        <taxon>Cyanobacteriota</taxon>
        <taxon>Cyanophyceae</taxon>
        <taxon>Leptolyngbyales</taxon>
        <taxon>Leptolyngbyaceae</taxon>
        <taxon>Leptolyngbya group</taxon>
        <taxon>Leptolyngbya</taxon>
    </lineage>
</organism>
<name>A0A928X304_LEPEC</name>
<gene>
    <name evidence="5" type="ORF">IQ260_05610</name>
</gene>
<protein>
    <submittedName>
        <fullName evidence="5">EAL domain-containing protein</fullName>
    </submittedName>
</protein>
<dbReference type="InterPro" id="IPR050706">
    <property type="entry name" value="Cyclic-di-GMP_PDE-like"/>
</dbReference>
<dbReference type="InterPro" id="IPR001789">
    <property type="entry name" value="Sig_transdc_resp-reg_receiver"/>
</dbReference>
<feature type="domain" description="EAL" evidence="3">
    <location>
        <begin position="313"/>
        <end position="567"/>
    </location>
</feature>
<dbReference type="RefSeq" id="WP_193991628.1">
    <property type="nucleotide sequence ID" value="NZ_JADEXP010000029.1"/>
</dbReference>
<dbReference type="InterPro" id="IPR011006">
    <property type="entry name" value="CheY-like_superfamily"/>
</dbReference>
<dbReference type="InterPro" id="IPR035919">
    <property type="entry name" value="EAL_sf"/>
</dbReference>
<evidence type="ECO:0000259" key="2">
    <source>
        <dbReference type="PROSITE" id="PS50110"/>
    </source>
</evidence>
<evidence type="ECO:0000313" key="6">
    <source>
        <dbReference type="Proteomes" id="UP000615026"/>
    </source>
</evidence>
<feature type="domain" description="Response regulatory" evidence="2">
    <location>
        <begin position="3"/>
        <end position="119"/>
    </location>
</feature>
<dbReference type="GO" id="GO:0071111">
    <property type="term" value="F:cyclic-guanylate-specific phosphodiesterase activity"/>
    <property type="evidence" value="ECO:0007669"/>
    <property type="project" value="InterPro"/>
</dbReference>
<dbReference type="Gene3D" id="3.20.20.450">
    <property type="entry name" value="EAL domain"/>
    <property type="match status" value="1"/>
</dbReference>
<dbReference type="InterPro" id="IPR001633">
    <property type="entry name" value="EAL_dom"/>
</dbReference>
<keyword evidence="6" id="KW-1185">Reference proteome</keyword>
<dbReference type="PANTHER" id="PTHR33121:SF19">
    <property type="entry name" value="CYCLIC DI-GMP PHOSPHODIESTERASE PA2567"/>
    <property type="match status" value="1"/>
</dbReference>
<dbReference type="SMART" id="SM00052">
    <property type="entry name" value="EAL"/>
    <property type="match status" value="1"/>
</dbReference>
<dbReference type="CDD" id="cd00156">
    <property type="entry name" value="REC"/>
    <property type="match status" value="1"/>
</dbReference>
<proteinExistence type="predicted"/>
<reference evidence="5" key="1">
    <citation type="submission" date="2020-10" db="EMBL/GenBank/DDBJ databases">
        <authorList>
            <person name="Castelo-Branco R."/>
            <person name="Eusebio N."/>
            <person name="Adriana R."/>
            <person name="Vieira A."/>
            <person name="Brugerolle De Fraissinette N."/>
            <person name="Rezende De Castro R."/>
            <person name="Schneider M.P."/>
            <person name="Vasconcelos V."/>
            <person name="Leao P.N."/>
        </authorList>
    </citation>
    <scope>NUCLEOTIDE SEQUENCE</scope>
    <source>
        <strain evidence="5">LEGE 11479</strain>
    </source>
</reference>
<feature type="domain" description="GGDEF" evidence="4">
    <location>
        <begin position="171"/>
        <end position="304"/>
    </location>
</feature>
<dbReference type="FunFam" id="3.20.20.450:FF:000001">
    <property type="entry name" value="Cyclic di-GMP phosphodiesterase yahA"/>
    <property type="match status" value="1"/>
</dbReference>
<dbReference type="Pfam" id="PF00990">
    <property type="entry name" value="GGDEF"/>
    <property type="match status" value="1"/>
</dbReference>
<dbReference type="InterPro" id="IPR029787">
    <property type="entry name" value="Nucleotide_cyclase"/>
</dbReference>
<comment type="caution">
    <text evidence="5">The sequence shown here is derived from an EMBL/GenBank/DDBJ whole genome shotgun (WGS) entry which is preliminary data.</text>
</comment>
<dbReference type="Proteomes" id="UP000615026">
    <property type="component" value="Unassembled WGS sequence"/>
</dbReference>
<dbReference type="PROSITE" id="PS50887">
    <property type="entry name" value="GGDEF"/>
    <property type="match status" value="1"/>
</dbReference>
<dbReference type="Gene3D" id="3.30.70.270">
    <property type="match status" value="1"/>
</dbReference>
<dbReference type="SUPFAM" id="SSF55073">
    <property type="entry name" value="Nucleotide cyclase"/>
    <property type="match status" value="1"/>
</dbReference>
<dbReference type="CDD" id="cd01948">
    <property type="entry name" value="EAL"/>
    <property type="match status" value="1"/>
</dbReference>
<dbReference type="Gene3D" id="3.40.50.2300">
    <property type="match status" value="1"/>
</dbReference>
<dbReference type="AlphaFoldDB" id="A0A928X304"/>
<evidence type="ECO:0000313" key="5">
    <source>
        <dbReference type="EMBL" id="MBE9066123.1"/>
    </source>
</evidence>
<dbReference type="CDD" id="cd01949">
    <property type="entry name" value="GGDEF"/>
    <property type="match status" value="1"/>
</dbReference>
<dbReference type="Pfam" id="PF00563">
    <property type="entry name" value="EAL"/>
    <property type="match status" value="1"/>
</dbReference>
<dbReference type="SUPFAM" id="SSF52172">
    <property type="entry name" value="CheY-like"/>
    <property type="match status" value="1"/>
</dbReference>
<dbReference type="PROSITE" id="PS50110">
    <property type="entry name" value="RESPONSE_REGULATORY"/>
    <property type="match status" value="1"/>
</dbReference>
<dbReference type="PANTHER" id="PTHR33121">
    <property type="entry name" value="CYCLIC DI-GMP PHOSPHODIESTERASE PDEF"/>
    <property type="match status" value="1"/>
</dbReference>
<dbReference type="InterPro" id="IPR043128">
    <property type="entry name" value="Rev_trsase/Diguanyl_cyclase"/>
</dbReference>
<sequence length="574" mass="64026">MQKILLIGSSTLPPAITVQSIEAAGYSVEHAATGTAGLALAHAHNPNLVICHWALRDGNGHQVLQQMRRDSQLAVIPFILLSGLYDHRHLRHTMQLGADDCLLYPFSHEALLDAIAARLKQQQAISNHYLGHLRLAAEHFNRLSYYDSLTTLPNHLLFEQRFTQLIQTSTAPVALLSLSLDRLRQINNILGYPAGDSLLQSASHRLQACLPTNTTLARLTGNQFAIALGHIERLAVVRQLATELMDALSRPFSLPGHEVFITASLGVAMYPDHSQDLPTLMRQADAALEYAKRQKSSYCQFYQSDMTVATEYQIRLETWLRYALERDEFEVYYQPQLNLRTGRIEGAEALIRWHHPQKGDISPGLFIPLAEETGLIISIGQWVLETACHQARQWQDMNLGLRHMSVNLSSVQFNQGRLSQQVAQTLQDSGLSPHMLELEITETALMQDANAAIRTLNELKELGMRLAVDDFGTGYSSLGYLQKLPIDTLKIDNCFVRGVTTDRKNQAILKSAIQMGHDLGLCIIAEGVETMDEQSLLETYQCDFAQGYLIGKPMSAQGLQAYLEQRLPLVSLAS</sequence>
<dbReference type="NCBIfam" id="TIGR00254">
    <property type="entry name" value="GGDEF"/>
    <property type="match status" value="1"/>
</dbReference>
<evidence type="ECO:0000256" key="1">
    <source>
        <dbReference type="PROSITE-ProRule" id="PRU00169"/>
    </source>
</evidence>
<dbReference type="PROSITE" id="PS50883">
    <property type="entry name" value="EAL"/>
    <property type="match status" value="1"/>
</dbReference>
<accession>A0A928X304</accession>
<evidence type="ECO:0000259" key="4">
    <source>
        <dbReference type="PROSITE" id="PS50887"/>
    </source>
</evidence>
<dbReference type="SUPFAM" id="SSF141868">
    <property type="entry name" value="EAL domain-like"/>
    <property type="match status" value="1"/>
</dbReference>
<dbReference type="EMBL" id="JADEXP010000029">
    <property type="protein sequence ID" value="MBE9066123.1"/>
    <property type="molecule type" value="Genomic_DNA"/>
</dbReference>
<dbReference type="SMART" id="SM00267">
    <property type="entry name" value="GGDEF"/>
    <property type="match status" value="1"/>
</dbReference>
<evidence type="ECO:0000259" key="3">
    <source>
        <dbReference type="PROSITE" id="PS50883"/>
    </source>
</evidence>
<dbReference type="Pfam" id="PF00072">
    <property type="entry name" value="Response_reg"/>
    <property type="match status" value="1"/>
</dbReference>